<evidence type="ECO:0000256" key="1">
    <source>
        <dbReference type="SAM" id="MobiDB-lite"/>
    </source>
</evidence>
<evidence type="ECO:0000313" key="2">
    <source>
        <dbReference type="EMBL" id="VVC94884.1"/>
    </source>
</evidence>
<protein>
    <submittedName>
        <fullName evidence="2">Uncharacterized protein</fullName>
    </submittedName>
</protein>
<name>A0A5E4QB06_9NEOP</name>
<dbReference type="Proteomes" id="UP000324832">
    <property type="component" value="Unassembled WGS sequence"/>
</dbReference>
<dbReference type="AlphaFoldDB" id="A0A5E4QB06"/>
<feature type="region of interest" description="Disordered" evidence="1">
    <location>
        <begin position="203"/>
        <end position="253"/>
    </location>
</feature>
<organism evidence="2 3">
    <name type="scientific">Leptidea sinapis</name>
    <dbReference type="NCBI Taxonomy" id="189913"/>
    <lineage>
        <taxon>Eukaryota</taxon>
        <taxon>Metazoa</taxon>
        <taxon>Ecdysozoa</taxon>
        <taxon>Arthropoda</taxon>
        <taxon>Hexapoda</taxon>
        <taxon>Insecta</taxon>
        <taxon>Pterygota</taxon>
        <taxon>Neoptera</taxon>
        <taxon>Endopterygota</taxon>
        <taxon>Lepidoptera</taxon>
        <taxon>Glossata</taxon>
        <taxon>Ditrysia</taxon>
        <taxon>Papilionoidea</taxon>
        <taxon>Pieridae</taxon>
        <taxon>Dismorphiinae</taxon>
        <taxon>Leptidea</taxon>
    </lineage>
</organism>
<keyword evidence="3" id="KW-1185">Reference proteome</keyword>
<feature type="region of interest" description="Disordered" evidence="1">
    <location>
        <begin position="71"/>
        <end position="126"/>
    </location>
</feature>
<proteinExistence type="predicted"/>
<feature type="compositionally biased region" description="Polar residues" evidence="1">
    <location>
        <begin position="71"/>
        <end position="80"/>
    </location>
</feature>
<gene>
    <name evidence="2" type="ORF">LSINAPIS_LOCUS6730</name>
</gene>
<dbReference type="EMBL" id="FZQP02002148">
    <property type="protein sequence ID" value="VVC94884.1"/>
    <property type="molecule type" value="Genomic_DNA"/>
</dbReference>
<sequence length="253" mass="27440">MIIVLETALAEPAPEPAPGRIPKVYNALITSNQNLEPSKAFPVYQPVLHNAAFPYPIQPVYLGDLPLTNPVEPTSASSEPSIDKVSTENPPPAEPSSEAPDSSNKDQATEAPPSPPKTEAPIPLNEFGLPPQVIPLGRFGSGFEYTQINTFPYSYPGLRFYNPYDAFGFHPYTNFPIYNRPFNNYYGQIPLSNSIVGNQAPAISQAKEETEQSQPPSSESGDLNILNYSSKDPAIPNVPPPPLPQGGLKPDKE</sequence>
<evidence type="ECO:0000313" key="3">
    <source>
        <dbReference type="Proteomes" id="UP000324832"/>
    </source>
</evidence>
<reference evidence="2 3" key="1">
    <citation type="submission" date="2017-07" db="EMBL/GenBank/DDBJ databases">
        <authorList>
            <person name="Talla V."/>
            <person name="Backstrom N."/>
        </authorList>
    </citation>
    <scope>NUCLEOTIDE SEQUENCE [LARGE SCALE GENOMIC DNA]</scope>
</reference>
<accession>A0A5E4QB06</accession>